<dbReference type="AlphaFoldDB" id="A1RRF6"/>
<dbReference type="RefSeq" id="WP_011762115.1">
    <property type="nucleotide sequence ID" value="NC_008701.1"/>
</dbReference>
<gene>
    <name evidence="1" type="ordered locus">Pisl_0360</name>
</gene>
<keyword evidence="2" id="KW-1185">Reference proteome</keyword>
<name>A1RRF6_PYRIL</name>
<reference evidence="1" key="1">
    <citation type="submission" date="2006-12" db="EMBL/GenBank/DDBJ databases">
        <title>Complete sequence of Pyrobaculum islandicum DSM 4184.</title>
        <authorList>
            <person name="Copeland A."/>
            <person name="Lucas S."/>
            <person name="Lapidus A."/>
            <person name="Barry K."/>
            <person name="Detter J.C."/>
            <person name="Glavina del Rio T."/>
            <person name="Dalin E."/>
            <person name="Tice H."/>
            <person name="Pitluck S."/>
            <person name="Meincke L."/>
            <person name="Brettin T."/>
            <person name="Bruce D."/>
            <person name="Han C."/>
            <person name="Tapia R."/>
            <person name="Gilna P."/>
            <person name="Schmutz J."/>
            <person name="Larimer F."/>
            <person name="Land M."/>
            <person name="Hauser L."/>
            <person name="Kyrpides N."/>
            <person name="Mikhailova N."/>
            <person name="Cozen A.E."/>
            <person name="Fitz-Gibbon S.T."/>
            <person name="House C.H."/>
            <person name="Saltikov C."/>
            <person name="Lowe T."/>
            <person name="Richardson P."/>
        </authorList>
    </citation>
    <scope>NUCLEOTIDE SEQUENCE [LARGE SCALE GENOMIC DNA]</scope>
    <source>
        <strain evidence="1">DSM 4184</strain>
    </source>
</reference>
<accession>A1RRF6</accession>
<evidence type="ECO:0000313" key="2">
    <source>
        <dbReference type="Proteomes" id="UP000002595"/>
    </source>
</evidence>
<dbReference type="GeneID" id="52278189"/>
<protein>
    <submittedName>
        <fullName evidence="1">Uncharacterized protein</fullName>
    </submittedName>
</protein>
<dbReference type="HOGENOM" id="CLU_2613780_0_0_2"/>
<sequence length="78" mass="8198">MGIPKDAVILEKFPGVAPYPLPVGVVESKDCSLVFTGVRGVGNPFALTAGGCVVSYIDVLDHRRCVILPPGVWDMLGS</sequence>
<dbReference type="EMBL" id="CP000504">
    <property type="protein sequence ID" value="ABL87538.1"/>
    <property type="molecule type" value="Genomic_DNA"/>
</dbReference>
<organism evidence="1 2">
    <name type="scientific">Pyrobaculum islandicum (strain DSM 4184 / JCM 9189 / GEO3)</name>
    <dbReference type="NCBI Taxonomy" id="384616"/>
    <lineage>
        <taxon>Archaea</taxon>
        <taxon>Thermoproteota</taxon>
        <taxon>Thermoprotei</taxon>
        <taxon>Thermoproteales</taxon>
        <taxon>Thermoproteaceae</taxon>
        <taxon>Pyrobaculum</taxon>
    </lineage>
</organism>
<dbReference type="Proteomes" id="UP000002595">
    <property type="component" value="Chromosome"/>
</dbReference>
<dbReference type="KEGG" id="pis:Pisl_0360"/>
<evidence type="ECO:0000313" key="1">
    <source>
        <dbReference type="EMBL" id="ABL87538.1"/>
    </source>
</evidence>
<proteinExistence type="predicted"/>